<dbReference type="EMBL" id="JBHSQV010000136">
    <property type="protein sequence ID" value="MFC5986828.1"/>
    <property type="molecule type" value="Genomic_DNA"/>
</dbReference>
<protein>
    <submittedName>
        <fullName evidence="2">Extracellular solute-binding protein</fullName>
    </submittedName>
</protein>
<dbReference type="Pfam" id="PF01547">
    <property type="entry name" value="SBP_bac_1"/>
    <property type="match status" value="1"/>
</dbReference>
<dbReference type="PANTHER" id="PTHR43649:SF12">
    <property type="entry name" value="DIACETYLCHITOBIOSE BINDING PROTEIN DASA"/>
    <property type="match status" value="1"/>
</dbReference>
<feature type="signal peptide" evidence="1">
    <location>
        <begin position="1"/>
        <end position="24"/>
    </location>
</feature>
<reference evidence="3" key="1">
    <citation type="journal article" date="2019" name="Int. J. Syst. Evol. Microbiol.">
        <title>The Global Catalogue of Microorganisms (GCM) 10K type strain sequencing project: providing services to taxonomists for standard genome sequencing and annotation.</title>
        <authorList>
            <consortium name="The Broad Institute Genomics Platform"/>
            <consortium name="The Broad Institute Genome Sequencing Center for Infectious Disease"/>
            <person name="Wu L."/>
            <person name="Ma J."/>
        </authorList>
    </citation>
    <scope>NUCLEOTIDE SEQUENCE [LARGE SCALE GENOMIC DNA]</scope>
    <source>
        <strain evidence="3">CCM 8749</strain>
    </source>
</reference>
<dbReference type="InterPro" id="IPR050490">
    <property type="entry name" value="Bact_solute-bd_prot1"/>
</dbReference>
<name>A0ABW1IP27_9BACL</name>
<accession>A0ABW1IP27</accession>
<evidence type="ECO:0000313" key="2">
    <source>
        <dbReference type="EMBL" id="MFC5986828.1"/>
    </source>
</evidence>
<evidence type="ECO:0000313" key="3">
    <source>
        <dbReference type="Proteomes" id="UP001596250"/>
    </source>
</evidence>
<dbReference type="PROSITE" id="PS51257">
    <property type="entry name" value="PROKAR_LIPOPROTEIN"/>
    <property type="match status" value="1"/>
</dbReference>
<dbReference type="Proteomes" id="UP001596250">
    <property type="component" value="Unassembled WGS sequence"/>
</dbReference>
<comment type="caution">
    <text evidence="2">The sequence shown here is derived from an EMBL/GenBank/DDBJ whole genome shotgun (WGS) entry which is preliminary data.</text>
</comment>
<dbReference type="RefSeq" id="WP_379894141.1">
    <property type="nucleotide sequence ID" value="NZ_CBCSCT010000070.1"/>
</dbReference>
<keyword evidence="1" id="KW-0732">Signal</keyword>
<proteinExistence type="predicted"/>
<organism evidence="2 3">
    <name type="scientific">Marinicrinis lubricantis</name>
    <dbReference type="NCBI Taxonomy" id="2086470"/>
    <lineage>
        <taxon>Bacteria</taxon>
        <taxon>Bacillati</taxon>
        <taxon>Bacillota</taxon>
        <taxon>Bacilli</taxon>
        <taxon>Bacillales</taxon>
        <taxon>Paenibacillaceae</taxon>
    </lineage>
</organism>
<dbReference type="InterPro" id="IPR006059">
    <property type="entry name" value="SBP"/>
</dbReference>
<feature type="chain" id="PRO_5046242713" evidence="1">
    <location>
        <begin position="25"/>
        <end position="520"/>
    </location>
</feature>
<dbReference type="Gene3D" id="3.40.190.10">
    <property type="entry name" value="Periplasmic binding protein-like II"/>
    <property type="match status" value="2"/>
</dbReference>
<keyword evidence="3" id="KW-1185">Reference proteome</keyword>
<evidence type="ECO:0000256" key="1">
    <source>
        <dbReference type="SAM" id="SignalP"/>
    </source>
</evidence>
<dbReference type="SUPFAM" id="SSF53850">
    <property type="entry name" value="Periplasmic binding protein-like II"/>
    <property type="match status" value="1"/>
</dbReference>
<gene>
    <name evidence="2" type="ORF">ACFPXP_10400</name>
</gene>
<dbReference type="PANTHER" id="PTHR43649">
    <property type="entry name" value="ARABINOSE-BINDING PROTEIN-RELATED"/>
    <property type="match status" value="1"/>
</dbReference>
<sequence length="520" mass="58458">MKTSKLRKSLLLMLVLLLTASMLAACGGNNNTANNNDSNAAGDGDSGSNDVVELDLFVDQPWWPLKDWSGKIPEEITKRTGIKLNVTVATDANQLPVMIASGDLPDLVVTYEQVKRMADPNISYAWQDLIDEYAPDFKIEPERIAVNTADDGKYYTIRNNFSTGQEWKDNETYALSNGAGIAYRADIVEKLGNPKIETLDDLTNLFQMVKDQYPDMIPLAVTVTPTWTKGYFAMQFGAGDRFVEKDGKLVHALRTEELENMYMYMNELYRKGFINAENFAYKNEEQAEQLATSGKAFAYTWTTSGADAFNAVTKDQGMVWKELPMKINDDFAHVRYDTGWQGVFITKENKNPEASIKLMQFLMSEEGQQLAMWGIEGEDWNWSEDGGYPVFTYDRSNQELWNEMGVYYWGLLAGSAVTEALGNYVPGTEATKANQELSQLTTFEPEIGLVQPGADSQEQVILNNIDNMMTNEEVKVYLAPTAEEAKKAYDNMLSQAEKIGLSDLEAWANEEYVEVKAKFE</sequence>